<name>A0A8X7CG79_9ARAC</name>
<accession>A0A8X7CG79</accession>
<comment type="caution">
    <text evidence="3">The sequence shown here is derived from an EMBL/GenBank/DDBJ whole genome shotgun (WGS) entry which is preliminary data.</text>
</comment>
<dbReference type="EMBL" id="BMAV01015458">
    <property type="protein sequence ID" value="GFY64880.1"/>
    <property type="molecule type" value="Genomic_DNA"/>
</dbReference>
<feature type="chain" id="PRO_5036486353" evidence="2">
    <location>
        <begin position="21"/>
        <end position="94"/>
    </location>
</feature>
<feature type="region of interest" description="Disordered" evidence="1">
    <location>
        <begin position="69"/>
        <end position="94"/>
    </location>
</feature>
<keyword evidence="4" id="KW-1185">Reference proteome</keyword>
<sequence>MGPTAFLQIKLYLFVLNCSAFFSSRKNKDPNHLREREIPWNPLSEIYDPKEVVGGVTAAFDGRRRPSCSCASSTPDGAGETDVPPILFPELTGD</sequence>
<gene>
    <name evidence="3" type="ORF">TNIN_350581</name>
</gene>
<feature type="signal peptide" evidence="2">
    <location>
        <begin position="1"/>
        <end position="20"/>
    </location>
</feature>
<protein>
    <submittedName>
        <fullName evidence="3">Uncharacterized protein</fullName>
    </submittedName>
</protein>
<evidence type="ECO:0000256" key="1">
    <source>
        <dbReference type="SAM" id="MobiDB-lite"/>
    </source>
</evidence>
<keyword evidence="2" id="KW-0732">Signal</keyword>
<evidence type="ECO:0000313" key="4">
    <source>
        <dbReference type="Proteomes" id="UP000886998"/>
    </source>
</evidence>
<proteinExistence type="predicted"/>
<reference evidence="3" key="1">
    <citation type="submission" date="2020-08" db="EMBL/GenBank/DDBJ databases">
        <title>Multicomponent nature underlies the extraordinary mechanical properties of spider dragline silk.</title>
        <authorList>
            <person name="Kono N."/>
            <person name="Nakamura H."/>
            <person name="Mori M."/>
            <person name="Yoshida Y."/>
            <person name="Ohtoshi R."/>
            <person name="Malay A.D."/>
            <person name="Moran D.A.P."/>
            <person name="Tomita M."/>
            <person name="Numata K."/>
            <person name="Arakawa K."/>
        </authorList>
    </citation>
    <scope>NUCLEOTIDE SEQUENCE</scope>
</reference>
<evidence type="ECO:0000256" key="2">
    <source>
        <dbReference type="SAM" id="SignalP"/>
    </source>
</evidence>
<organism evidence="3 4">
    <name type="scientific">Trichonephila inaurata madagascariensis</name>
    <dbReference type="NCBI Taxonomy" id="2747483"/>
    <lineage>
        <taxon>Eukaryota</taxon>
        <taxon>Metazoa</taxon>
        <taxon>Ecdysozoa</taxon>
        <taxon>Arthropoda</taxon>
        <taxon>Chelicerata</taxon>
        <taxon>Arachnida</taxon>
        <taxon>Araneae</taxon>
        <taxon>Araneomorphae</taxon>
        <taxon>Entelegynae</taxon>
        <taxon>Araneoidea</taxon>
        <taxon>Nephilidae</taxon>
        <taxon>Trichonephila</taxon>
        <taxon>Trichonephila inaurata</taxon>
    </lineage>
</organism>
<evidence type="ECO:0000313" key="3">
    <source>
        <dbReference type="EMBL" id="GFY64880.1"/>
    </source>
</evidence>
<dbReference type="AlphaFoldDB" id="A0A8X7CG79"/>
<dbReference type="Proteomes" id="UP000886998">
    <property type="component" value="Unassembled WGS sequence"/>
</dbReference>